<dbReference type="AlphaFoldDB" id="D3BRI6"/>
<evidence type="ECO:0000256" key="1">
    <source>
        <dbReference type="SAM" id="SignalP"/>
    </source>
</evidence>
<keyword evidence="1" id="KW-0732">Signal</keyword>
<feature type="chain" id="PRO_5003041519" evidence="1">
    <location>
        <begin position="18"/>
        <end position="217"/>
    </location>
</feature>
<dbReference type="RefSeq" id="XP_020428152.1">
    <property type="nucleotide sequence ID" value="XM_020581365.1"/>
</dbReference>
<protein>
    <submittedName>
        <fullName evidence="2">Uncharacterized protein</fullName>
    </submittedName>
</protein>
<dbReference type="InterPro" id="IPR040310">
    <property type="entry name" value="DDB_G0292248"/>
</dbReference>
<organism evidence="2 3">
    <name type="scientific">Heterostelium pallidum (strain ATCC 26659 / Pp 5 / PN500)</name>
    <name type="common">Cellular slime mold</name>
    <name type="synonym">Polysphondylium pallidum</name>
    <dbReference type="NCBI Taxonomy" id="670386"/>
    <lineage>
        <taxon>Eukaryota</taxon>
        <taxon>Amoebozoa</taxon>
        <taxon>Evosea</taxon>
        <taxon>Eumycetozoa</taxon>
        <taxon>Dictyostelia</taxon>
        <taxon>Acytosteliales</taxon>
        <taxon>Acytosteliaceae</taxon>
        <taxon>Heterostelium</taxon>
    </lineage>
</organism>
<dbReference type="Pfam" id="PF25544">
    <property type="entry name" value="Ependymin_amoebozoa"/>
    <property type="match status" value="1"/>
</dbReference>
<evidence type="ECO:0000313" key="2">
    <source>
        <dbReference type="EMBL" id="EFA76018.1"/>
    </source>
</evidence>
<dbReference type="Proteomes" id="UP000001396">
    <property type="component" value="Unassembled WGS sequence"/>
</dbReference>
<evidence type="ECO:0000313" key="3">
    <source>
        <dbReference type="Proteomes" id="UP000001396"/>
    </source>
</evidence>
<dbReference type="InParanoid" id="D3BRI6"/>
<comment type="caution">
    <text evidence="2">The sequence shown here is derived from an EMBL/GenBank/DDBJ whole genome shotgun (WGS) entry which is preliminary data.</text>
</comment>
<proteinExistence type="predicted"/>
<dbReference type="FunCoup" id="D3BRI6">
    <property type="interactions" value="805"/>
</dbReference>
<dbReference type="GeneID" id="31366066"/>
<gene>
    <name evidence="2" type="ORF">PPL_10597</name>
</gene>
<sequence>MKLIAFIFLVACATASSLPYQCQNSNGYTTNFEVSSFNCLDPNSNSPPLSFFEAGNTTIDFVGQRSFLSYFIVFEGQEPSSGSVWEFGQTGEGYILDNGVCFKTSLNYPIPSALPLGDVVGTTKIGQFQVQIFNPSKVSNNTDQAYLYDPKTCSLVSSTLSNSDLTNPGYMVLNFYDFDNSFTESWFDLPSECSSESVVSLPNFKAPKHLNMLKKFF</sequence>
<reference evidence="2 3" key="1">
    <citation type="journal article" date="2011" name="Genome Res.">
        <title>Phylogeny-wide analysis of social amoeba genomes highlights ancient origins for complex intercellular communication.</title>
        <authorList>
            <person name="Heidel A.J."/>
            <person name="Lawal H.M."/>
            <person name="Felder M."/>
            <person name="Schilde C."/>
            <person name="Helps N.R."/>
            <person name="Tunggal B."/>
            <person name="Rivero F."/>
            <person name="John U."/>
            <person name="Schleicher M."/>
            <person name="Eichinger L."/>
            <person name="Platzer M."/>
            <person name="Noegel A.A."/>
            <person name="Schaap P."/>
            <person name="Gloeckner G."/>
        </authorList>
    </citation>
    <scope>NUCLEOTIDE SEQUENCE [LARGE SCALE GENOMIC DNA]</scope>
    <source>
        <strain evidence="3">ATCC 26659 / Pp 5 / PN500</strain>
    </source>
</reference>
<dbReference type="EMBL" id="ADBJ01000050">
    <property type="protein sequence ID" value="EFA76018.1"/>
    <property type="molecule type" value="Genomic_DNA"/>
</dbReference>
<keyword evidence="3" id="KW-1185">Reference proteome</keyword>
<feature type="signal peptide" evidence="1">
    <location>
        <begin position="1"/>
        <end position="17"/>
    </location>
</feature>
<dbReference type="PANTHER" id="PTHR31648">
    <property type="entry name" value="TRANSMEMBRANE PROTEIN-RELATED"/>
    <property type="match status" value="1"/>
</dbReference>
<name>D3BRI6_HETP5</name>
<dbReference type="OMA" id="NNEMTAM"/>
<accession>D3BRI6</accession>